<evidence type="ECO:0000313" key="3">
    <source>
        <dbReference type="Proteomes" id="UP000319257"/>
    </source>
</evidence>
<sequence length="75" mass="7846">MKVTVILATLLGLAAAVPATQSFEVDLSELEERSDLEARGKCASLYSCVSGRCIRIVCNSTGIGTTCTTFKGGKC</sequence>
<protein>
    <submittedName>
        <fullName evidence="2">Uncharacterized protein</fullName>
    </submittedName>
</protein>
<reference evidence="2 3" key="1">
    <citation type="submission" date="2019-06" db="EMBL/GenBank/DDBJ databases">
        <title>Draft genome sequence of the filamentous fungus Phialemoniopsis curvata isolated from diesel fuel.</title>
        <authorList>
            <person name="Varaljay V.A."/>
            <person name="Lyon W.J."/>
            <person name="Crouch A.L."/>
            <person name="Drake C.E."/>
            <person name="Hollomon J.M."/>
            <person name="Nadeau L.J."/>
            <person name="Nunn H.S."/>
            <person name="Stevenson B.S."/>
            <person name="Bojanowski C.L."/>
            <person name="Crookes-Goodson W.J."/>
        </authorList>
    </citation>
    <scope>NUCLEOTIDE SEQUENCE [LARGE SCALE GENOMIC DNA]</scope>
    <source>
        <strain evidence="2 3">D216</strain>
    </source>
</reference>
<keyword evidence="1" id="KW-0732">Signal</keyword>
<evidence type="ECO:0000313" key="2">
    <source>
        <dbReference type="EMBL" id="TPX12890.1"/>
    </source>
</evidence>
<gene>
    <name evidence="2" type="ORF">E0L32_006770</name>
</gene>
<dbReference type="AlphaFoldDB" id="A0A507B8D0"/>
<evidence type="ECO:0000256" key="1">
    <source>
        <dbReference type="SAM" id="SignalP"/>
    </source>
</evidence>
<dbReference type="GeneID" id="41974217"/>
<feature type="chain" id="PRO_5021467290" evidence="1">
    <location>
        <begin position="23"/>
        <end position="75"/>
    </location>
</feature>
<feature type="signal peptide" evidence="1">
    <location>
        <begin position="1"/>
        <end position="22"/>
    </location>
</feature>
<dbReference type="RefSeq" id="XP_030994601.1">
    <property type="nucleotide sequence ID" value="XM_031141439.1"/>
</dbReference>
<dbReference type="EMBL" id="SKBQ01000039">
    <property type="protein sequence ID" value="TPX12890.1"/>
    <property type="molecule type" value="Genomic_DNA"/>
</dbReference>
<dbReference type="Proteomes" id="UP000319257">
    <property type="component" value="Unassembled WGS sequence"/>
</dbReference>
<proteinExistence type="predicted"/>
<organism evidence="2 3">
    <name type="scientific">Thyridium curvatum</name>
    <dbReference type="NCBI Taxonomy" id="1093900"/>
    <lineage>
        <taxon>Eukaryota</taxon>
        <taxon>Fungi</taxon>
        <taxon>Dikarya</taxon>
        <taxon>Ascomycota</taxon>
        <taxon>Pezizomycotina</taxon>
        <taxon>Sordariomycetes</taxon>
        <taxon>Sordariomycetidae</taxon>
        <taxon>Thyridiales</taxon>
        <taxon>Thyridiaceae</taxon>
        <taxon>Thyridium</taxon>
    </lineage>
</organism>
<accession>A0A507B8D0</accession>
<comment type="caution">
    <text evidence="2">The sequence shown here is derived from an EMBL/GenBank/DDBJ whole genome shotgun (WGS) entry which is preliminary data.</text>
</comment>
<name>A0A507B8D0_9PEZI</name>
<dbReference type="InParanoid" id="A0A507B8D0"/>
<keyword evidence="3" id="KW-1185">Reference proteome</keyword>